<dbReference type="AlphaFoldDB" id="A0AAJ4XNJ6"/>
<evidence type="ECO:0000313" key="1">
    <source>
        <dbReference type="EMBL" id="SNX84293.1"/>
    </source>
</evidence>
<reference evidence="1" key="1">
    <citation type="submission" date="2023-10" db="EMBL/GenBank/DDBJ databases">
        <authorList>
            <person name="Guldener U."/>
        </authorList>
    </citation>
    <scope>NUCLEOTIDE SEQUENCE</scope>
    <source>
        <strain evidence="1">Mp4</strain>
    </source>
</reference>
<proteinExistence type="predicted"/>
<name>A0AAJ4XNJ6_9BASI</name>
<sequence>MQQKFAGAEHSLCTPLIWPFHQLTAFRITSCEDNDYITGTTGTEWGLFLVRLSIRHASISKEKSPMTNSAL</sequence>
<organism evidence="1 2">
    <name type="scientific">Melanopsichium pennsylvanicum</name>
    <dbReference type="NCBI Taxonomy" id="63383"/>
    <lineage>
        <taxon>Eukaryota</taxon>
        <taxon>Fungi</taxon>
        <taxon>Dikarya</taxon>
        <taxon>Basidiomycota</taxon>
        <taxon>Ustilaginomycotina</taxon>
        <taxon>Ustilaginomycetes</taxon>
        <taxon>Ustilaginales</taxon>
        <taxon>Ustilaginaceae</taxon>
        <taxon>Melanopsichium</taxon>
    </lineage>
</organism>
<dbReference type="Proteomes" id="UP001294444">
    <property type="component" value="Unassembled WGS sequence"/>
</dbReference>
<gene>
    <name evidence="1" type="ORF">MEPE_03002</name>
</gene>
<evidence type="ECO:0000313" key="2">
    <source>
        <dbReference type="Proteomes" id="UP001294444"/>
    </source>
</evidence>
<protein>
    <submittedName>
        <fullName evidence="1">Uncharacterized protein</fullName>
    </submittedName>
</protein>
<comment type="caution">
    <text evidence="1">The sequence shown here is derived from an EMBL/GenBank/DDBJ whole genome shotgun (WGS) entry which is preliminary data.</text>
</comment>
<accession>A0AAJ4XNJ6</accession>
<keyword evidence="2" id="KW-1185">Reference proteome</keyword>
<dbReference type="EMBL" id="OAPG01000006">
    <property type="protein sequence ID" value="SNX84293.1"/>
    <property type="molecule type" value="Genomic_DNA"/>
</dbReference>